<dbReference type="EMBL" id="JBEAFC010000008">
    <property type="protein sequence ID" value="KAL1544277.1"/>
    <property type="molecule type" value="Genomic_DNA"/>
</dbReference>
<keyword evidence="2" id="KW-1185">Reference proteome</keyword>
<organism evidence="1 2">
    <name type="scientific">Salvia divinorum</name>
    <name type="common">Maria pastora</name>
    <name type="synonym">Diviner's sage</name>
    <dbReference type="NCBI Taxonomy" id="28513"/>
    <lineage>
        <taxon>Eukaryota</taxon>
        <taxon>Viridiplantae</taxon>
        <taxon>Streptophyta</taxon>
        <taxon>Embryophyta</taxon>
        <taxon>Tracheophyta</taxon>
        <taxon>Spermatophyta</taxon>
        <taxon>Magnoliopsida</taxon>
        <taxon>eudicotyledons</taxon>
        <taxon>Gunneridae</taxon>
        <taxon>Pentapetalae</taxon>
        <taxon>asterids</taxon>
        <taxon>lamiids</taxon>
        <taxon>Lamiales</taxon>
        <taxon>Lamiaceae</taxon>
        <taxon>Nepetoideae</taxon>
        <taxon>Mentheae</taxon>
        <taxon>Salviinae</taxon>
        <taxon>Salvia</taxon>
        <taxon>Salvia subgen. Calosphace</taxon>
    </lineage>
</organism>
<accession>A0ABD1GJV2</accession>
<evidence type="ECO:0000313" key="2">
    <source>
        <dbReference type="Proteomes" id="UP001567538"/>
    </source>
</evidence>
<protein>
    <submittedName>
        <fullName evidence="1">Uncharacterized protein</fullName>
    </submittedName>
</protein>
<comment type="caution">
    <text evidence="1">The sequence shown here is derived from an EMBL/GenBank/DDBJ whole genome shotgun (WGS) entry which is preliminary data.</text>
</comment>
<dbReference type="Proteomes" id="UP001567538">
    <property type="component" value="Unassembled WGS sequence"/>
</dbReference>
<evidence type="ECO:0000313" key="1">
    <source>
        <dbReference type="EMBL" id="KAL1544277.1"/>
    </source>
</evidence>
<name>A0ABD1GJV2_SALDI</name>
<sequence length="167" mass="19003">MPGHVVQEATTTINLEFGLSCKKQPQPSIWSLDKKVLKAEKEATVIVLSDTSDHKNDVEPVISPAHCLSEEATSPIFQNKKKLHHKLFTDSNYDDDRMSSNDKAKHVYVPGSEGHFEIKSPQETFFKYLQPRMPHPVEALVPLRSRPCGGGILMYEVWYMFFHPLIP</sequence>
<proteinExistence type="predicted"/>
<dbReference type="AlphaFoldDB" id="A0ABD1GJV2"/>
<gene>
    <name evidence="1" type="ORF">AAHA92_21150</name>
</gene>
<reference evidence="1 2" key="1">
    <citation type="submission" date="2024-06" db="EMBL/GenBank/DDBJ databases">
        <title>A chromosome level genome sequence of Diviner's sage (Salvia divinorum).</title>
        <authorList>
            <person name="Ford S.A."/>
            <person name="Ro D.-K."/>
            <person name="Ness R.W."/>
            <person name="Phillips M.A."/>
        </authorList>
    </citation>
    <scope>NUCLEOTIDE SEQUENCE [LARGE SCALE GENOMIC DNA]</scope>
    <source>
        <strain evidence="1">SAF-2024a</strain>
        <tissue evidence="1">Leaf</tissue>
    </source>
</reference>